<evidence type="ECO:0000313" key="2">
    <source>
        <dbReference type="Proteomes" id="UP000824120"/>
    </source>
</evidence>
<dbReference type="Proteomes" id="UP000824120">
    <property type="component" value="Chromosome 4"/>
</dbReference>
<reference evidence="1 2" key="1">
    <citation type="submission" date="2020-09" db="EMBL/GenBank/DDBJ databases">
        <title>De no assembly of potato wild relative species, Solanum commersonii.</title>
        <authorList>
            <person name="Cho K."/>
        </authorList>
    </citation>
    <scope>NUCLEOTIDE SEQUENCE [LARGE SCALE GENOMIC DNA]</scope>
    <source>
        <strain evidence="1">LZ3.2</strain>
        <tissue evidence="1">Leaf</tissue>
    </source>
</reference>
<sequence length="61" mass="6777">MLTIRASNASSSSTIVFKCPHTRNDSIFTHNGLPVFSDQHLLQLTQDQEGLFKARNAAECK</sequence>
<proteinExistence type="predicted"/>
<dbReference type="AlphaFoldDB" id="A0A9J5ZJN0"/>
<protein>
    <submittedName>
        <fullName evidence="1">Uncharacterized protein</fullName>
    </submittedName>
</protein>
<name>A0A9J5ZJN0_SOLCO</name>
<gene>
    <name evidence="1" type="ORF">H5410_023485</name>
</gene>
<accession>A0A9J5ZJN0</accession>
<evidence type="ECO:0000313" key="1">
    <source>
        <dbReference type="EMBL" id="KAG5612204.1"/>
    </source>
</evidence>
<comment type="caution">
    <text evidence="1">The sequence shown here is derived from an EMBL/GenBank/DDBJ whole genome shotgun (WGS) entry which is preliminary data.</text>
</comment>
<organism evidence="1 2">
    <name type="scientific">Solanum commersonii</name>
    <name type="common">Commerson's wild potato</name>
    <name type="synonym">Commerson's nightshade</name>
    <dbReference type="NCBI Taxonomy" id="4109"/>
    <lineage>
        <taxon>Eukaryota</taxon>
        <taxon>Viridiplantae</taxon>
        <taxon>Streptophyta</taxon>
        <taxon>Embryophyta</taxon>
        <taxon>Tracheophyta</taxon>
        <taxon>Spermatophyta</taxon>
        <taxon>Magnoliopsida</taxon>
        <taxon>eudicotyledons</taxon>
        <taxon>Gunneridae</taxon>
        <taxon>Pentapetalae</taxon>
        <taxon>asterids</taxon>
        <taxon>lamiids</taxon>
        <taxon>Solanales</taxon>
        <taxon>Solanaceae</taxon>
        <taxon>Solanoideae</taxon>
        <taxon>Solaneae</taxon>
        <taxon>Solanum</taxon>
    </lineage>
</organism>
<dbReference type="EMBL" id="JACXVP010000004">
    <property type="protein sequence ID" value="KAG5612204.1"/>
    <property type="molecule type" value="Genomic_DNA"/>
</dbReference>
<feature type="non-terminal residue" evidence="1">
    <location>
        <position position="1"/>
    </location>
</feature>
<keyword evidence="2" id="KW-1185">Reference proteome</keyword>